<comment type="caution">
    <text evidence="2">The sequence shown here is derived from an EMBL/GenBank/DDBJ whole genome shotgun (WGS) entry which is preliminary data.</text>
</comment>
<dbReference type="EMBL" id="JALKCG010000010">
    <property type="protein sequence ID" value="MCK0209923.1"/>
    <property type="molecule type" value="Genomic_DNA"/>
</dbReference>
<keyword evidence="1" id="KW-0472">Membrane</keyword>
<evidence type="ECO:0000313" key="3">
    <source>
        <dbReference type="Proteomes" id="UP001202867"/>
    </source>
</evidence>
<protein>
    <submittedName>
        <fullName evidence="2">Uncharacterized protein</fullName>
    </submittedName>
</protein>
<evidence type="ECO:0000313" key="2">
    <source>
        <dbReference type="EMBL" id="MCK0209923.1"/>
    </source>
</evidence>
<keyword evidence="1" id="KW-1133">Transmembrane helix</keyword>
<accession>A0ABT0DRL4</accession>
<keyword evidence="1" id="KW-0812">Transmembrane</keyword>
<sequence>MPGARIPDRTLIGTGLHPGQLNKKELVMLDLLYLAIALGFFLLMAVYARAVSKG</sequence>
<dbReference type="RefSeq" id="WP_247202431.1">
    <property type="nucleotide sequence ID" value="NZ_JALKCG010000010.1"/>
</dbReference>
<organism evidence="2 3">
    <name type="scientific">Ancylobacter koreensis</name>
    <dbReference type="NCBI Taxonomy" id="266121"/>
    <lineage>
        <taxon>Bacteria</taxon>
        <taxon>Pseudomonadati</taxon>
        <taxon>Pseudomonadota</taxon>
        <taxon>Alphaproteobacteria</taxon>
        <taxon>Hyphomicrobiales</taxon>
        <taxon>Xanthobacteraceae</taxon>
        <taxon>Ancylobacter</taxon>
    </lineage>
</organism>
<gene>
    <name evidence="2" type="ORF">MWN33_17975</name>
</gene>
<reference evidence="3" key="1">
    <citation type="submission" date="2023-07" db="EMBL/GenBank/DDBJ databases">
        <title>Ancylobacter moscoviensis sp. nov., facultatively methylotrophic bacteria from activated sludge and the reclassification of Starkeya novella (Starkey 1934) Kelly et al. 2000 as Ancylobacter novellus comb. nov., Starkeya koreensis Im et al. 2006 as Ancylobacter koreensis comb.nov., Angulomicrobium tetraedrale Vasil'eva et al. 1986 as Ancylobacter tetraedralis comb. nov., Angulomicrobium amanitiforme Fritz et al. 2004 as Ancylobacter amanitiformis comb. nov. and Methylorhabdus multivorans Doronina et al. 1996 as Ancylobacter multivorans comb. nov. and emended description of the genus Ancylobacter.</title>
        <authorList>
            <person name="Doronina N."/>
            <person name="Chemodurova A."/>
            <person name="Grouzdev D."/>
            <person name="Koziaeva V."/>
            <person name="Shi W."/>
            <person name="Wu L."/>
            <person name="Kaparullina E."/>
        </authorList>
    </citation>
    <scope>NUCLEOTIDE SEQUENCE [LARGE SCALE GENOMIC DNA]</scope>
    <source>
        <strain evidence="3">Jip08</strain>
    </source>
</reference>
<feature type="transmembrane region" description="Helical" evidence="1">
    <location>
        <begin position="31"/>
        <end position="50"/>
    </location>
</feature>
<proteinExistence type="predicted"/>
<name>A0ABT0DRL4_9HYPH</name>
<keyword evidence="3" id="KW-1185">Reference proteome</keyword>
<dbReference type="Proteomes" id="UP001202867">
    <property type="component" value="Unassembled WGS sequence"/>
</dbReference>
<evidence type="ECO:0000256" key="1">
    <source>
        <dbReference type="SAM" id="Phobius"/>
    </source>
</evidence>